<dbReference type="Proteomes" id="UP000053268">
    <property type="component" value="Unassembled WGS sequence"/>
</dbReference>
<dbReference type="EMBL" id="KQ459606">
    <property type="protein sequence ID" value="KPI91400.1"/>
    <property type="molecule type" value="Genomic_DNA"/>
</dbReference>
<keyword evidence="2" id="KW-1185">Reference proteome</keyword>
<proteinExistence type="predicted"/>
<sequence length="92" mass="9974">MTPTAPERCRAARARGSWRGAGVRHFIARAGNAARWAPRAQPLTHRRRRRLAIAIASVTFDGRPCGCSMSVTSVSALALHVYDVSVNTKSDS</sequence>
<gene>
    <name evidence="1" type="ORF">RR46_14904</name>
</gene>
<evidence type="ECO:0000313" key="2">
    <source>
        <dbReference type="Proteomes" id="UP000053268"/>
    </source>
</evidence>
<evidence type="ECO:0000313" key="1">
    <source>
        <dbReference type="EMBL" id="KPI91400.1"/>
    </source>
</evidence>
<protein>
    <submittedName>
        <fullName evidence="1">Uncharacterized protein</fullName>
    </submittedName>
</protein>
<dbReference type="AlphaFoldDB" id="A0A194PJY2"/>
<name>A0A194PJY2_PAPXU</name>
<organism evidence="1 2">
    <name type="scientific">Papilio xuthus</name>
    <name type="common">Asian swallowtail butterfly</name>
    <dbReference type="NCBI Taxonomy" id="66420"/>
    <lineage>
        <taxon>Eukaryota</taxon>
        <taxon>Metazoa</taxon>
        <taxon>Ecdysozoa</taxon>
        <taxon>Arthropoda</taxon>
        <taxon>Hexapoda</taxon>
        <taxon>Insecta</taxon>
        <taxon>Pterygota</taxon>
        <taxon>Neoptera</taxon>
        <taxon>Endopterygota</taxon>
        <taxon>Lepidoptera</taxon>
        <taxon>Glossata</taxon>
        <taxon>Ditrysia</taxon>
        <taxon>Papilionoidea</taxon>
        <taxon>Papilionidae</taxon>
        <taxon>Papilioninae</taxon>
        <taxon>Papilio</taxon>
    </lineage>
</organism>
<reference evidence="1 2" key="1">
    <citation type="journal article" date="2015" name="Nat. Commun.">
        <title>Outbred genome sequencing and CRISPR/Cas9 gene editing in butterflies.</title>
        <authorList>
            <person name="Li X."/>
            <person name="Fan D."/>
            <person name="Zhang W."/>
            <person name="Liu G."/>
            <person name="Zhang L."/>
            <person name="Zhao L."/>
            <person name="Fang X."/>
            <person name="Chen L."/>
            <person name="Dong Y."/>
            <person name="Chen Y."/>
            <person name="Ding Y."/>
            <person name="Zhao R."/>
            <person name="Feng M."/>
            <person name="Zhu Y."/>
            <person name="Feng Y."/>
            <person name="Jiang X."/>
            <person name="Zhu D."/>
            <person name="Xiang H."/>
            <person name="Feng X."/>
            <person name="Li S."/>
            <person name="Wang J."/>
            <person name="Zhang G."/>
            <person name="Kronforst M.R."/>
            <person name="Wang W."/>
        </authorList>
    </citation>
    <scope>NUCLEOTIDE SEQUENCE [LARGE SCALE GENOMIC DNA]</scope>
    <source>
        <strain evidence="1">Ya'a_city_454_Px</strain>
        <tissue evidence="1">Whole body</tissue>
    </source>
</reference>
<accession>A0A194PJY2</accession>